<organism evidence="1">
    <name type="scientific">Arundo donax</name>
    <name type="common">Giant reed</name>
    <name type="synonym">Donax arundinaceus</name>
    <dbReference type="NCBI Taxonomy" id="35708"/>
    <lineage>
        <taxon>Eukaryota</taxon>
        <taxon>Viridiplantae</taxon>
        <taxon>Streptophyta</taxon>
        <taxon>Embryophyta</taxon>
        <taxon>Tracheophyta</taxon>
        <taxon>Spermatophyta</taxon>
        <taxon>Magnoliopsida</taxon>
        <taxon>Liliopsida</taxon>
        <taxon>Poales</taxon>
        <taxon>Poaceae</taxon>
        <taxon>PACMAD clade</taxon>
        <taxon>Arundinoideae</taxon>
        <taxon>Arundineae</taxon>
        <taxon>Arundo</taxon>
    </lineage>
</organism>
<accession>A0A0A9FR11</accession>
<dbReference type="EMBL" id="GBRH01187148">
    <property type="protein sequence ID" value="JAE10748.1"/>
    <property type="molecule type" value="Transcribed_RNA"/>
</dbReference>
<reference evidence="1" key="1">
    <citation type="submission" date="2014-09" db="EMBL/GenBank/DDBJ databases">
        <authorList>
            <person name="Magalhaes I.L.F."/>
            <person name="Oliveira U."/>
            <person name="Santos F.R."/>
            <person name="Vidigal T.H.D.A."/>
            <person name="Brescovit A.D."/>
            <person name="Santos A.J."/>
        </authorList>
    </citation>
    <scope>NUCLEOTIDE SEQUENCE</scope>
    <source>
        <tissue evidence="1">Shoot tissue taken approximately 20 cm above the soil surface</tissue>
    </source>
</reference>
<sequence>MKLLLVTLHDTTVSVAGSSTMSYVLVRNGGGPPSWRPSIGLGWPFAAPSTCRLSTLTG</sequence>
<protein>
    <submittedName>
        <fullName evidence="1">Uncharacterized protein</fullName>
    </submittedName>
</protein>
<reference evidence="1" key="2">
    <citation type="journal article" date="2015" name="Data Brief">
        <title>Shoot transcriptome of the giant reed, Arundo donax.</title>
        <authorList>
            <person name="Barrero R.A."/>
            <person name="Guerrero F.D."/>
            <person name="Moolhuijzen P."/>
            <person name="Goolsby J.A."/>
            <person name="Tidwell J."/>
            <person name="Bellgard S.E."/>
            <person name="Bellgard M.I."/>
        </authorList>
    </citation>
    <scope>NUCLEOTIDE SEQUENCE</scope>
    <source>
        <tissue evidence="1">Shoot tissue taken approximately 20 cm above the soil surface</tissue>
    </source>
</reference>
<name>A0A0A9FR11_ARUDO</name>
<proteinExistence type="predicted"/>
<dbReference type="AlphaFoldDB" id="A0A0A9FR11"/>
<evidence type="ECO:0000313" key="1">
    <source>
        <dbReference type="EMBL" id="JAE10748.1"/>
    </source>
</evidence>